<proteinExistence type="predicted"/>
<sequence>MGDKQEYNNIIFREFIKGVSKVVCLDADLTNQDVQLVKSLRDDVQVIHNTFKPQEGDQVLLYETEGLLTNKVVDLLQEGKCVWISSTQSAENTEALHMLLKGLGFRGECVTKNRPESEKQDIATNINTIMADLDYFIHTPTITVGLDYNVQGRVDCVVGLFSTHSKVNVETCRQMMRRVRHVTSNTYHVHVDRATNNLPVTVEAINSWLLSNGAALMRKGMSGLRLGVQFGSKPSLPEGFYSRLWTSMRIKKHQSLNGFMKRFSQQMLAAGCSIRGVAVAKEIDVDPILEALQDNRKAVREQHCQQISSAKNLAHEDFERLQVRSDTTLPERHAMSKFLLMEAYNITHSSIVTPKWVNTYDNDCEKRFDKNLRALQMSGGTIQESLEFVYQREQILLCEYIASGNETRAQHKLASSQYLQLKIAAELLTACGFTDVFSKEKTSSEALKNKVDTHWETLKDEMENM</sequence>
<keyword evidence="2" id="KW-1185">Reference proteome</keyword>
<evidence type="ECO:0000313" key="1">
    <source>
        <dbReference type="EMBL" id="KAG0246947.1"/>
    </source>
</evidence>
<evidence type="ECO:0000313" key="2">
    <source>
        <dbReference type="Proteomes" id="UP000726737"/>
    </source>
</evidence>
<feature type="non-terminal residue" evidence="1">
    <location>
        <position position="465"/>
    </location>
</feature>
<dbReference type="Proteomes" id="UP000726737">
    <property type="component" value="Unassembled WGS sequence"/>
</dbReference>
<comment type="caution">
    <text evidence="1">The sequence shown here is derived from an EMBL/GenBank/DDBJ whole genome shotgun (WGS) entry which is preliminary data.</text>
</comment>
<dbReference type="EMBL" id="JAAAJA010001695">
    <property type="protein sequence ID" value="KAG0246947.1"/>
    <property type="molecule type" value="Genomic_DNA"/>
</dbReference>
<dbReference type="AlphaFoldDB" id="A0A9P6PJR5"/>
<dbReference type="OrthoDB" id="2373574at2759"/>
<name>A0A9P6PJR5_9FUNG</name>
<reference evidence="1" key="1">
    <citation type="journal article" date="2020" name="Fungal Divers.">
        <title>Resolving the Mortierellaceae phylogeny through synthesis of multi-gene phylogenetics and phylogenomics.</title>
        <authorList>
            <person name="Vandepol N."/>
            <person name="Liber J."/>
            <person name="Desiro A."/>
            <person name="Na H."/>
            <person name="Kennedy M."/>
            <person name="Barry K."/>
            <person name="Grigoriev I.V."/>
            <person name="Miller A.N."/>
            <person name="O'Donnell K."/>
            <person name="Stajich J.E."/>
            <person name="Bonito G."/>
        </authorList>
    </citation>
    <scope>NUCLEOTIDE SEQUENCE</scope>
    <source>
        <strain evidence="1">KOD948</strain>
    </source>
</reference>
<accession>A0A9P6PJR5</accession>
<protein>
    <submittedName>
        <fullName evidence="1">Uncharacterized protein</fullName>
    </submittedName>
</protein>
<gene>
    <name evidence="1" type="ORF">BG011_002245</name>
</gene>
<organism evidence="1 2">
    <name type="scientific">Mortierella polycephala</name>
    <dbReference type="NCBI Taxonomy" id="41804"/>
    <lineage>
        <taxon>Eukaryota</taxon>
        <taxon>Fungi</taxon>
        <taxon>Fungi incertae sedis</taxon>
        <taxon>Mucoromycota</taxon>
        <taxon>Mortierellomycotina</taxon>
        <taxon>Mortierellomycetes</taxon>
        <taxon>Mortierellales</taxon>
        <taxon>Mortierellaceae</taxon>
        <taxon>Mortierella</taxon>
    </lineage>
</organism>